<evidence type="ECO:0000313" key="11">
    <source>
        <dbReference type="EMBL" id="CAE0385445.1"/>
    </source>
</evidence>
<dbReference type="PANTHER" id="PTHR21532">
    <property type="entry name" value="PHOSPHODIESTERASE HL"/>
    <property type="match status" value="1"/>
</dbReference>
<evidence type="ECO:0000256" key="7">
    <source>
        <dbReference type="ARBA" id="ARBA00023069"/>
    </source>
</evidence>
<sequence>MSEDKLQAAMDAISDFYFGESEDSGEQMFKKFANKHKELFDVTEGTDMEEHKLEFTDVYKEFQTLFETKIEELVEKSGASSEEFVEALKARSKTDEEVKMFLEIIVSVADYQNFLEMMVAHASTSHTMGM</sequence>
<dbReference type="EMBL" id="CAMPGE010022211">
    <property type="protein sequence ID" value="CAI2380264.1"/>
    <property type="molecule type" value="Genomic_DNA"/>
</dbReference>
<keyword evidence="5" id="KW-0963">Cytoplasm</keyword>
<accession>A0A7S3NWU7</accession>
<keyword evidence="8" id="KW-0966">Cell projection</keyword>
<protein>
    <recommendedName>
        <fullName evidence="4">Cilia- and flagella-associated protein 36</fullName>
    </recommendedName>
    <alternativeName>
        <fullName evidence="9">Coiled-coil domain-containing protein 104</fullName>
    </alternativeName>
</protein>
<keyword evidence="6" id="KW-0175">Coiled coil</keyword>
<evidence type="ECO:0000313" key="13">
    <source>
        <dbReference type="Proteomes" id="UP001295684"/>
    </source>
</evidence>
<evidence type="ECO:0000256" key="4">
    <source>
        <dbReference type="ARBA" id="ARBA00021815"/>
    </source>
</evidence>
<dbReference type="InterPro" id="IPR038888">
    <property type="entry name" value="CFAP36"/>
</dbReference>
<dbReference type="InterPro" id="IPR042541">
    <property type="entry name" value="BART_sf"/>
</dbReference>
<dbReference type="OrthoDB" id="308100at2759"/>
<comment type="similarity">
    <text evidence="3">Belongs to the CFAP36 family.</text>
</comment>
<evidence type="ECO:0000256" key="3">
    <source>
        <dbReference type="ARBA" id="ARBA00007460"/>
    </source>
</evidence>
<dbReference type="Pfam" id="PF11527">
    <property type="entry name" value="ARL2_Bind_BART"/>
    <property type="match status" value="1"/>
</dbReference>
<dbReference type="AlphaFoldDB" id="A0A7S3NWU7"/>
<keyword evidence="13" id="KW-1185">Reference proteome</keyword>
<reference evidence="11" key="1">
    <citation type="submission" date="2021-01" db="EMBL/GenBank/DDBJ databases">
        <authorList>
            <person name="Corre E."/>
            <person name="Pelletier E."/>
            <person name="Niang G."/>
            <person name="Scheremetjew M."/>
            <person name="Finn R."/>
            <person name="Kale V."/>
            <person name="Holt S."/>
            <person name="Cochrane G."/>
            <person name="Meng A."/>
            <person name="Brown T."/>
            <person name="Cohen L."/>
        </authorList>
    </citation>
    <scope>NUCLEOTIDE SEQUENCE</scope>
    <source>
        <strain evidence="11">CT5</strain>
    </source>
</reference>
<dbReference type="PANTHER" id="PTHR21532:SF0">
    <property type="entry name" value="CILIA- AND FLAGELLA-ASSOCIATED PROTEIN 36"/>
    <property type="match status" value="1"/>
</dbReference>
<dbReference type="EMBL" id="HBIK01022395">
    <property type="protein sequence ID" value="CAE0385445.1"/>
    <property type="molecule type" value="Transcribed_RNA"/>
</dbReference>
<keyword evidence="7" id="KW-0969">Cilium</keyword>
<organism evidence="11">
    <name type="scientific">Euplotes crassus</name>
    <dbReference type="NCBI Taxonomy" id="5936"/>
    <lineage>
        <taxon>Eukaryota</taxon>
        <taxon>Sar</taxon>
        <taxon>Alveolata</taxon>
        <taxon>Ciliophora</taxon>
        <taxon>Intramacronucleata</taxon>
        <taxon>Spirotrichea</taxon>
        <taxon>Hypotrichia</taxon>
        <taxon>Euplotida</taxon>
        <taxon>Euplotidae</taxon>
        <taxon>Moneuplotes</taxon>
    </lineage>
</organism>
<dbReference type="GO" id="GO:0097546">
    <property type="term" value="C:ciliary base"/>
    <property type="evidence" value="ECO:0007669"/>
    <property type="project" value="TreeGrafter"/>
</dbReference>
<evidence type="ECO:0000256" key="2">
    <source>
        <dbReference type="ARBA" id="ARBA00004496"/>
    </source>
</evidence>
<evidence type="ECO:0000256" key="9">
    <source>
        <dbReference type="ARBA" id="ARBA00031593"/>
    </source>
</evidence>
<evidence type="ECO:0000313" key="12">
    <source>
        <dbReference type="EMBL" id="CAI2380264.1"/>
    </source>
</evidence>
<proteinExistence type="inferred from homology"/>
<gene>
    <name evidence="11" type="ORF">ECRA1380_LOCUS10409</name>
    <name evidence="12" type="ORF">ECRASSUSDP1_LOCUS21696</name>
</gene>
<feature type="domain" description="BART" evidence="10">
    <location>
        <begin position="26"/>
        <end position="123"/>
    </location>
</feature>
<name>A0A7S3NWU7_EUPCR</name>
<dbReference type="InterPro" id="IPR023379">
    <property type="entry name" value="BART_dom"/>
</dbReference>
<evidence type="ECO:0000259" key="10">
    <source>
        <dbReference type="Pfam" id="PF11527"/>
    </source>
</evidence>
<evidence type="ECO:0000256" key="1">
    <source>
        <dbReference type="ARBA" id="ARBA00004138"/>
    </source>
</evidence>
<dbReference type="GO" id="GO:0005930">
    <property type="term" value="C:axoneme"/>
    <property type="evidence" value="ECO:0007669"/>
    <property type="project" value="TreeGrafter"/>
</dbReference>
<dbReference type="Gene3D" id="1.20.1520.10">
    <property type="entry name" value="ADP-ribosylation factor-like 2-binding protein, domain"/>
    <property type="match status" value="1"/>
</dbReference>
<evidence type="ECO:0000256" key="6">
    <source>
        <dbReference type="ARBA" id="ARBA00023054"/>
    </source>
</evidence>
<comment type="subcellular location">
    <subcellularLocation>
        <location evidence="1">Cell projection</location>
        <location evidence="1">Cilium</location>
    </subcellularLocation>
    <subcellularLocation>
        <location evidence="2">Cytoplasm</location>
    </subcellularLocation>
</comment>
<reference evidence="12" key="2">
    <citation type="submission" date="2023-07" db="EMBL/GenBank/DDBJ databases">
        <authorList>
            <consortium name="AG Swart"/>
            <person name="Singh M."/>
            <person name="Singh A."/>
            <person name="Seah K."/>
            <person name="Emmerich C."/>
        </authorList>
    </citation>
    <scope>NUCLEOTIDE SEQUENCE</scope>
    <source>
        <strain evidence="12">DP1</strain>
    </source>
</reference>
<dbReference type="Proteomes" id="UP001295684">
    <property type="component" value="Unassembled WGS sequence"/>
</dbReference>
<evidence type="ECO:0000256" key="5">
    <source>
        <dbReference type="ARBA" id="ARBA00022490"/>
    </source>
</evidence>
<evidence type="ECO:0000256" key="8">
    <source>
        <dbReference type="ARBA" id="ARBA00023273"/>
    </source>
</evidence>